<feature type="transmembrane region" description="Helical" evidence="6">
    <location>
        <begin position="91"/>
        <end position="116"/>
    </location>
</feature>
<feature type="transmembrane region" description="Helical" evidence="6">
    <location>
        <begin position="391"/>
        <end position="409"/>
    </location>
</feature>
<protein>
    <submittedName>
        <fullName evidence="8">MFS transporter</fullName>
    </submittedName>
</protein>
<accession>A0A9X2NC13</accession>
<feature type="transmembrane region" description="Helical" evidence="6">
    <location>
        <begin position="67"/>
        <end position="85"/>
    </location>
</feature>
<dbReference type="PRINTS" id="PR01036">
    <property type="entry name" value="TCRTETB"/>
</dbReference>
<evidence type="ECO:0000256" key="2">
    <source>
        <dbReference type="ARBA" id="ARBA00022448"/>
    </source>
</evidence>
<sequence length="410" mass="41542">MARLLIGLSLGYFLVMLDTTIVTVALPALSPDLPDQQWIANGYTLTFAAFLLTAGAWSDRFGARRTFFTGLISFGALSLFSALSFSVPSLIALRALLGVAGALLVPSSLSLIAAAYPAPAARAKAMGVWAALSGTGLVAGPLLGGVLTETFGWRSIFVVNVPVALVALFLSRSAPFTPSKPGRTDILGQASAVIALSTLTYALVEHAYWLLLLSTAAAVVFVISQRRPDAMLPSRLFTSRRFTGGLAAGAIVNFGLSGVLFVLSLYFQGSRGYSPSSTGLAFLPLTIPTAFNPIFTGRLVARIGPGIPAVSGFALMCVGTLSATSPVGLALLGFGVSLAIPSLLTAVVGATPAELAGTAGGALNASRQTGAALGVAILGALLTSTGLTTTLVSAAALLAAGGLIVAVSAR</sequence>
<dbReference type="Pfam" id="PF07690">
    <property type="entry name" value="MFS_1"/>
    <property type="match status" value="1"/>
</dbReference>
<evidence type="ECO:0000256" key="6">
    <source>
        <dbReference type="SAM" id="Phobius"/>
    </source>
</evidence>
<dbReference type="Gene3D" id="1.20.1250.20">
    <property type="entry name" value="MFS general substrate transporter like domains"/>
    <property type="match status" value="1"/>
</dbReference>
<keyword evidence="5 6" id="KW-0472">Membrane</keyword>
<keyword evidence="2" id="KW-0813">Transport</keyword>
<dbReference type="InterPro" id="IPR036259">
    <property type="entry name" value="MFS_trans_sf"/>
</dbReference>
<feature type="transmembrane region" description="Helical" evidence="6">
    <location>
        <begin position="207"/>
        <end position="224"/>
    </location>
</feature>
<dbReference type="CDD" id="cd17321">
    <property type="entry name" value="MFS_MMR_MDR_like"/>
    <property type="match status" value="1"/>
</dbReference>
<evidence type="ECO:0000256" key="1">
    <source>
        <dbReference type="ARBA" id="ARBA00004651"/>
    </source>
</evidence>
<proteinExistence type="predicted"/>
<evidence type="ECO:0000313" key="8">
    <source>
        <dbReference type="EMBL" id="MCR6484100.1"/>
    </source>
</evidence>
<dbReference type="InterPro" id="IPR011701">
    <property type="entry name" value="MFS"/>
</dbReference>
<comment type="caution">
    <text evidence="8">The sequence shown here is derived from an EMBL/GenBank/DDBJ whole genome shotgun (WGS) entry which is preliminary data.</text>
</comment>
<feature type="transmembrane region" description="Helical" evidence="6">
    <location>
        <begin position="37"/>
        <end position="55"/>
    </location>
</feature>
<feature type="transmembrane region" description="Helical" evidence="6">
    <location>
        <begin position="128"/>
        <end position="147"/>
    </location>
</feature>
<feature type="domain" description="Major facilitator superfamily (MFS) profile" evidence="7">
    <location>
        <begin position="4"/>
        <end position="410"/>
    </location>
</feature>
<dbReference type="Proteomes" id="UP001144096">
    <property type="component" value="Unassembled WGS sequence"/>
</dbReference>
<comment type="subcellular location">
    <subcellularLocation>
        <location evidence="1">Cell membrane</location>
        <topology evidence="1">Multi-pass membrane protein</topology>
    </subcellularLocation>
</comment>
<dbReference type="PANTHER" id="PTHR42718">
    <property type="entry name" value="MAJOR FACILITATOR SUPERFAMILY MULTIDRUG TRANSPORTER MFSC"/>
    <property type="match status" value="1"/>
</dbReference>
<evidence type="ECO:0000256" key="3">
    <source>
        <dbReference type="ARBA" id="ARBA00022692"/>
    </source>
</evidence>
<feature type="transmembrane region" description="Helical" evidence="6">
    <location>
        <begin position="245"/>
        <end position="267"/>
    </location>
</feature>
<evidence type="ECO:0000256" key="4">
    <source>
        <dbReference type="ARBA" id="ARBA00022989"/>
    </source>
</evidence>
<dbReference type="InterPro" id="IPR020846">
    <property type="entry name" value="MFS_dom"/>
</dbReference>
<dbReference type="EMBL" id="JAMXQV010000007">
    <property type="protein sequence ID" value="MCR6484100.1"/>
    <property type="molecule type" value="Genomic_DNA"/>
</dbReference>
<gene>
    <name evidence="8" type="ORF">M8542_14860</name>
</gene>
<evidence type="ECO:0000259" key="7">
    <source>
        <dbReference type="PROSITE" id="PS50850"/>
    </source>
</evidence>
<dbReference type="SUPFAM" id="SSF103473">
    <property type="entry name" value="MFS general substrate transporter"/>
    <property type="match status" value="1"/>
</dbReference>
<reference evidence="8" key="1">
    <citation type="submission" date="2022-06" db="EMBL/GenBank/DDBJ databases">
        <title>Amycolatopsis iheyaensis sp. nov., a new species of the genus Amycolatopsis isolated from soil in Iheya island, Japan.</title>
        <authorList>
            <person name="Ngamcharungchit C."/>
            <person name="Kanto H."/>
            <person name="Take A."/>
            <person name="Intra B."/>
            <person name="Matsumoto A."/>
            <person name="Panbangred W."/>
            <person name="Inahashi Y."/>
        </authorList>
    </citation>
    <scope>NUCLEOTIDE SEQUENCE</scope>
    <source>
        <strain evidence="8">OK19-0408</strain>
    </source>
</reference>
<organism evidence="8 9">
    <name type="scientific">Amycolatopsis iheyensis</name>
    <dbReference type="NCBI Taxonomy" id="2945988"/>
    <lineage>
        <taxon>Bacteria</taxon>
        <taxon>Bacillati</taxon>
        <taxon>Actinomycetota</taxon>
        <taxon>Actinomycetes</taxon>
        <taxon>Pseudonocardiales</taxon>
        <taxon>Pseudonocardiaceae</taxon>
        <taxon>Amycolatopsis</taxon>
    </lineage>
</organism>
<name>A0A9X2NC13_9PSEU</name>
<feature type="transmembrane region" description="Helical" evidence="6">
    <location>
        <begin position="182"/>
        <end position="201"/>
    </location>
</feature>
<evidence type="ECO:0000256" key="5">
    <source>
        <dbReference type="ARBA" id="ARBA00023136"/>
    </source>
</evidence>
<feature type="transmembrane region" description="Helical" evidence="6">
    <location>
        <begin position="153"/>
        <end position="170"/>
    </location>
</feature>
<keyword evidence="9" id="KW-1185">Reference proteome</keyword>
<dbReference type="GO" id="GO:0005886">
    <property type="term" value="C:plasma membrane"/>
    <property type="evidence" value="ECO:0007669"/>
    <property type="project" value="UniProtKB-SubCell"/>
</dbReference>
<keyword evidence="4 6" id="KW-1133">Transmembrane helix</keyword>
<feature type="transmembrane region" description="Helical" evidence="6">
    <location>
        <begin position="313"/>
        <end position="340"/>
    </location>
</feature>
<evidence type="ECO:0000313" key="9">
    <source>
        <dbReference type="Proteomes" id="UP001144096"/>
    </source>
</evidence>
<dbReference type="GO" id="GO:0022857">
    <property type="term" value="F:transmembrane transporter activity"/>
    <property type="evidence" value="ECO:0007669"/>
    <property type="project" value="InterPro"/>
</dbReference>
<keyword evidence="3 6" id="KW-0812">Transmembrane</keyword>
<dbReference type="RefSeq" id="WP_257920735.1">
    <property type="nucleotide sequence ID" value="NZ_JAMXQV010000007.1"/>
</dbReference>
<dbReference type="PROSITE" id="PS50850">
    <property type="entry name" value="MFS"/>
    <property type="match status" value="1"/>
</dbReference>
<dbReference type="AlphaFoldDB" id="A0A9X2NC13"/>
<dbReference type="PANTHER" id="PTHR42718:SF9">
    <property type="entry name" value="MAJOR FACILITATOR SUPERFAMILY MULTIDRUG TRANSPORTER MFSC"/>
    <property type="match status" value="1"/>
</dbReference>